<organism evidence="1 2">
    <name type="scientific">Streptomyces lavenduligriseus</name>
    <dbReference type="NCBI Taxonomy" id="67315"/>
    <lineage>
        <taxon>Bacteria</taxon>
        <taxon>Bacillati</taxon>
        <taxon>Actinomycetota</taxon>
        <taxon>Actinomycetes</taxon>
        <taxon>Kitasatosporales</taxon>
        <taxon>Streptomycetaceae</taxon>
        <taxon>Streptomyces</taxon>
    </lineage>
</organism>
<dbReference type="Proteomes" id="UP001202052">
    <property type="component" value="Unassembled WGS sequence"/>
</dbReference>
<accession>A0ABT0P5R0</accession>
<name>A0ABT0P5R0_9ACTN</name>
<comment type="caution">
    <text evidence="1">The sequence shown here is derived from an EMBL/GenBank/DDBJ whole genome shotgun (WGS) entry which is preliminary data.</text>
</comment>
<protein>
    <submittedName>
        <fullName evidence="1">Uncharacterized protein</fullName>
    </submittedName>
</protein>
<evidence type="ECO:0000313" key="2">
    <source>
        <dbReference type="Proteomes" id="UP001202052"/>
    </source>
</evidence>
<reference evidence="1 2" key="1">
    <citation type="submission" date="2022-05" db="EMBL/GenBank/DDBJ databases">
        <title>Genome Resource of Streptomyces lavenduligriseus GA1-1, a Strain with Broad-Spectrum Antifungal Activity against Phytopathogenic Fungi.</title>
        <authorList>
            <person name="Qi D."/>
        </authorList>
    </citation>
    <scope>NUCLEOTIDE SEQUENCE [LARGE SCALE GENOMIC DNA]</scope>
    <source>
        <strain evidence="1 2">GA1-1</strain>
    </source>
</reference>
<feature type="non-terminal residue" evidence="1">
    <location>
        <position position="1"/>
    </location>
</feature>
<keyword evidence="2" id="KW-1185">Reference proteome</keyword>
<proteinExistence type="predicted"/>
<evidence type="ECO:0000313" key="1">
    <source>
        <dbReference type="EMBL" id="MCL3999069.1"/>
    </source>
</evidence>
<gene>
    <name evidence="1" type="ORF">M4438_37230</name>
</gene>
<sequence length="126" mass="14194">YDDLRHGVRCGARAEELHEALPWARLALEPLAGQQLPMWEEEVFDLWKHIGLADRLRELTRRAVADVSRSRTGPRHPTSYPFLLEELVGAGVLSRRITGELDMPDVYRTALGLGRRGGVRRAPTTA</sequence>
<dbReference type="EMBL" id="JAMCCK010000126">
    <property type="protein sequence ID" value="MCL3999069.1"/>
    <property type="molecule type" value="Genomic_DNA"/>
</dbReference>